<comment type="caution">
    <text evidence="5">The sequence shown here is derived from an EMBL/GenBank/DDBJ whole genome shotgun (WGS) entry which is preliminary data.</text>
</comment>
<evidence type="ECO:0000313" key="6">
    <source>
        <dbReference type="Proteomes" id="UP001336314"/>
    </source>
</evidence>
<dbReference type="RefSeq" id="WP_330129251.1">
    <property type="nucleotide sequence ID" value="NZ_JAUHLI010000011.1"/>
</dbReference>
<dbReference type="SUPFAM" id="SSF111369">
    <property type="entry name" value="HlyD-like secretion proteins"/>
    <property type="match status" value="1"/>
</dbReference>
<feature type="transmembrane region" description="Helical" evidence="4">
    <location>
        <begin position="15"/>
        <end position="33"/>
    </location>
</feature>
<dbReference type="InterPro" id="IPR050465">
    <property type="entry name" value="UPF0194_transport"/>
</dbReference>
<evidence type="ECO:0000256" key="4">
    <source>
        <dbReference type="SAM" id="Phobius"/>
    </source>
</evidence>
<comment type="subcellular location">
    <subcellularLocation>
        <location evidence="1">Cell envelope</location>
    </subcellularLocation>
</comment>
<proteinExistence type="predicted"/>
<gene>
    <name evidence="5" type="ORF">QWY20_12005</name>
</gene>
<dbReference type="Gene3D" id="2.40.420.20">
    <property type="match status" value="1"/>
</dbReference>
<sequence length="421" mass="47181">MSLHIPDKATLSQRLRWPALLVLIILLLGWLLLQSWQRLTQGNDQPFNLAKVDTGEVVAVVTGQGRLLPRQSHSVMAEVDGVIQSLELYPGTEVQPGDVLIRMRNPLLQREEERARLAVLEAKAAQEAATARLERESIALENEVAMLEAEIRFAEQEMDTLQTLLEQQILARLDYLRAQTKLEQSRLRHSLSERNVQAFQQARQADERAHQYRLQEAKEHLAMIQQDLAHLVIRAESHGLLNELSEHVEVGKPMRRGDIVAQITEPSSLYADILIAASDASRVLPGQSVQVQVRQHQLQGTVLRVHPSVQHNQVRVEVALPGQLPNNARANLDISARIITAQTDAVVRVPPVLGLRDGHSATSIFVHQGDHFVRRQVHVGILGRDYMEIVDGLQPGDQILLDPPARLQQQTIISTKELTRG</sequence>
<organism evidence="5 6">
    <name type="scientific">Alkalimonas cellulosilytica</name>
    <dbReference type="NCBI Taxonomy" id="3058395"/>
    <lineage>
        <taxon>Bacteria</taxon>
        <taxon>Pseudomonadati</taxon>
        <taxon>Pseudomonadota</taxon>
        <taxon>Gammaproteobacteria</taxon>
        <taxon>Alkalimonas</taxon>
    </lineage>
</organism>
<reference evidence="5 6" key="1">
    <citation type="submission" date="2023-07" db="EMBL/GenBank/DDBJ databases">
        <title>Alkalimonas sp., MEB108 novel, alkaliphilic bacterium isolated from Lonar Lake, India.</title>
        <authorList>
            <person name="Joshi A."/>
            <person name="Thite S."/>
        </authorList>
    </citation>
    <scope>NUCLEOTIDE SEQUENCE [LARGE SCALE GENOMIC DNA]</scope>
    <source>
        <strain evidence="5 6">MEB108</strain>
    </source>
</reference>
<name>A0ABU7J756_9GAMM</name>
<keyword evidence="4" id="KW-0472">Membrane</keyword>
<dbReference type="Proteomes" id="UP001336314">
    <property type="component" value="Unassembled WGS sequence"/>
</dbReference>
<evidence type="ECO:0000256" key="2">
    <source>
        <dbReference type="ARBA" id="ARBA00023054"/>
    </source>
</evidence>
<dbReference type="Gene3D" id="2.40.50.100">
    <property type="match status" value="1"/>
</dbReference>
<keyword evidence="4" id="KW-1133">Transmembrane helix</keyword>
<evidence type="ECO:0000256" key="3">
    <source>
        <dbReference type="SAM" id="Coils"/>
    </source>
</evidence>
<keyword evidence="6" id="KW-1185">Reference proteome</keyword>
<protein>
    <submittedName>
        <fullName evidence="5">HlyD family efflux transporter periplasmic adaptor subunit</fullName>
    </submittedName>
</protein>
<dbReference type="PANTHER" id="PTHR32347:SF23">
    <property type="entry name" value="BLL5650 PROTEIN"/>
    <property type="match status" value="1"/>
</dbReference>
<dbReference type="PANTHER" id="PTHR32347">
    <property type="entry name" value="EFFLUX SYSTEM COMPONENT YKNX-RELATED"/>
    <property type="match status" value="1"/>
</dbReference>
<dbReference type="EMBL" id="JAUHLI010000011">
    <property type="protein sequence ID" value="MEE2002177.1"/>
    <property type="molecule type" value="Genomic_DNA"/>
</dbReference>
<evidence type="ECO:0000313" key="5">
    <source>
        <dbReference type="EMBL" id="MEE2002177.1"/>
    </source>
</evidence>
<dbReference type="Gene3D" id="1.10.287.470">
    <property type="entry name" value="Helix hairpin bin"/>
    <property type="match status" value="1"/>
</dbReference>
<keyword evidence="4" id="KW-0812">Transmembrane</keyword>
<feature type="coiled-coil region" evidence="3">
    <location>
        <begin position="108"/>
        <end position="171"/>
    </location>
</feature>
<keyword evidence="2 3" id="KW-0175">Coiled coil</keyword>
<evidence type="ECO:0000256" key="1">
    <source>
        <dbReference type="ARBA" id="ARBA00004196"/>
    </source>
</evidence>
<accession>A0ABU7J756</accession>
<dbReference type="Gene3D" id="2.40.30.170">
    <property type="match status" value="1"/>
</dbReference>